<name>A0A8K0G376_IGNLU</name>
<proteinExistence type="predicted"/>
<evidence type="ECO:0008006" key="4">
    <source>
        <dbReference type="Google" id="ProtNLM"/>
    </source>
</evidence>
<evidence type="ECO:0000313" key="2">
    <source>
        <dbReference type="EMBL" id="KAF2890070.1"/>
    </source>
</evidence>
<dbReference type="PANTHER" id="PTHR46599:SF3">
    <property type="entry name" value="PIGGYBAC TRANSPOSABLE ELEMENT-DERIVED PROTEIN 4"/>
    <property type="match status" value="1"/>
</dbReference>
<evidence type="ECO:0000256" key="1">
    <source>
        <dbReference type="SAM" id="MobiDB-lite"/>
    </source>
</evidence>
<protein>
    <recommendedName>
        <fullName evidence="4">PiggyBac transposable element-derived protein domain-containing protein</fullName>
    </recommendedName>
</protein>
<evidence type="ECO:0000313" key="3">
    <source>
        <dbReference type="Proteomes" id="UP000801492"/>
    </source>
</evidence>
<gene>
    <name evidence="2" type="ORF">ILUMI_16103</name>
</gene>
<feature type="compositionally biased region" description="Acidic residues" evidence="1">
    <location>
        <begin position="1"/>
        <end position="19"/>
    </location>
</feature>
<dbReference type="Proteomes" id="UP000801492">
    <property type="component" value="Unassembled WGS sequence"/>
</dbReference>
<dbReference type="OrthoDB" id="6146839at2759"/>
<dbReference type="EMBL" id="VTPC01058804">
    <property type="protein sequence ID" value="KAF2890070.1"/>
    <property type="molecule type" value="Genomic_DNA"/>
</dbReference>
<accession>A0A8K0G376</accession>
<sequence>MEETDEGFDSSSSSEDEVVDTPGRRFSTFYLDQQYIRSKRHRFEITFFVLADVETDYVLDFIIYAGATTNLDEIDKKLSISGAVITGTPVQSWQSTLMNKKQICVRSNKKGMPELEKKLKQGEVMTQHTDKMMVLKYSVECITETMKWHKKVFFHLVDLAVTNFHAMYKEKAGSHMSLADFQLELLKEHRSKKDGRPSGNVSIRLVGRRFPKLIPAVPGGKNNS</sequence>
<reference evidence="2" key="1">
    <citation type="submission" date="2019-08" db="EMBL/GenBank/DDBJ databases">
        <title>The genome of the North American firefly Photinus pyralis.</title>
        <authorList>
            <consortium name="Photinus pyralis genome working group"/>
            <person name="Fallon T.R."/>
            <person name="Sander Lower S.E."/>
            <person name="Weng J.-K."/>
        </authorList>
    </citation>
    <scope>NUCLEOTIDE SEQUENCE</scope>
    <source>
        <strain evidence="2">TRF0915ILg1</strain>
        <tissue evidence="2">Whole body</tissue>
    </source>
</reference>
<dbReference type="AlphaFoldDB" id="A0A8K0G376"/>
<keyword evidence="3" id="KW-1185">Reference proteome</keyword>
<organism evidence="2 3">
    <name type="scientific">Ignelater luminosus</name>
    <name type="common">Cucubano</name>
    <name type="synonym">Pyrophorus luminosus</name>
    <dbReference type="NCBI Taxonomy" id="2038154"/>
    <lineage>
        <taxon>Eukaryota</taxon>
        <taxon>Metazoa</taxon>
        <taxon>Ecdysozoa</taxon>
        <taxon>Arthropoda</taxon>
        <taxon>Hexapoda</taxon>
        <taxon>Insecta</taxon>
        <taxon>Pterygota</taxon>
        <taxon>Neoptera</taxon>
        <taxon>Endopterygota</taxon>
        <taxon>Coleoptera</taxon>
        <taxon>Polyphaga</taxon>
        <taxon>Elateriformia</taxon>
        <taxon>Elateroidea</taxon>
        <taxon>Elateridae</taxon>
        <taxon>Agrypninae</taxon>
        <taxon>Pyrophorini</taxon>
        <taxon>Ignelater</taxon>
    </lineage>
</organism>
<feature type="region of interest" description="Disordered" evidence="1">
    <location>
        <begin position="1"/>
        <end position="20"/>
    </location>
</feature>
<comment type="caution">
    <text evidence="2">The sequence shown here is derived from an EMBL/GenBank/DDBJ whole genome shotgun (WGS) entry which is preliminary data.</text>
</comment>
<dbReference type="PANTHER" id="PTHR46599">
    <property type="entry name" value="PIGGYBAC TRANSPOSABLE ELEMENT-DERIVED PROTEIN 4"/>
    <property type="match status" value="1"/>
</dbReference>